<comment type="similarity">
    <text evidence="1">Belongs to the Fur family.</text>
</comment>
<dbReference type="EMBL" id="CAIZ01000012">
    <property type="protein sequence ID" value="CCH68649.1"/>
    <property type="molecule type" value="Genomic_DNA"/>
</dbReference>
<dbReference type="HOGENOM" id="CLU_096072_4_3_11"/>
<keyword evidence="5" id="KW-0238">DNA-binding</keyword>
<evidence type="ECO:0000313" key="9">
    <source>
        <dbReference type="Proteomes" id="UP000013167"/>
    </source>
</evidence>
<keyword evidence="7" id="KW-0479">Metal-binding</keyword>
<dbReference type="RefSeq" id="WP_010851553.1">
    <property type="nucleotide sequence ID" value="NZ_HF570956.1"/>
</dbReference>
<dbReference type="Proteomes" id="UP000013167">
    <property type="component" value="Unassembled WGS sequence"/>
</dbReference>
<dbReference type="CDD" id="cd07153">
    <property type="entry name" value="Fur_like"/>
    <property type="match status" value="1"/>
</dbReference>
<dbReference type="InterPro" id="IPR043135">
    <property type="entry name" value="Fur_C"/>
</dbReference>
<name>N0E182_9MICO</name>
<evidence type="ECO:0000256" key="7">
    <source>
        <dbReference type="PIRSR" id="PIRSR602481-1"/>
    </source>
</evidence>
<dbReference type="GO" id="GO:0008270">
    <property type="term" value="F:zinc ion binding"/>
    <property type="evidence" value="ECO:0007669"/>
    <property type="project" value="TreeGrafter"/>
</dbReference>
<dbReference type="STRING" id="1193181.BN10_1090002"/>
<dbReference type="InterPro" id="IPR002481">
    <property type="entry name" value="FUR"/>
</dbReference>
<keyword evidence="9" id="KW-1185">Reference proteome</keyword>
<keyword evidence="4" id="KW-0805">Transcription regulation</keyword>
<evidence type="ECO:0000256" key="4">
    <source>
        <dbReference type="ARBA" id="ARBA00023015"/>
    </source>
</evidence>
<dbReference type="GO" id="GO:0000976">
    <property type="term" value="F:transcription cis-regulatory region binding"/>
    <property type="evidence" value="ECO:0007669"/>
    <property type="project" value="TreeGrafter"/>
</dbReference>
<dbReference type="Gene3D" id="1.10.10.10">
    <property type="entry name" value="Winged helix-like DNA-binding domain superfamily/Winged helix DNA-binding domain"/>
    <property type="match status" value="1"/>
</dbReference>
<evidence type="ECO:0000256" key="3">
    <source>
        <dbReference type="ARBA" id="ARBA00022833"/>
    </source>
</evidence>
<proteinExistence type="inferred from homology"/>
<dbReference type="eggNOG" id="COG0735">
    <property type="taxonomic scope" value="Bacteria"/>
</dbReference>
<keyword evidence="6" id="KW-0804">Transcription</keyword>
<dbReference type="GO" id="GO:0003700">
    <property type="term" value="F:DNA-binding transcription factor activity"/>
    <property type="evidence" value="ECO:0007669"/>
    <property type="project" value="InterPro"/>
</dbReference>
<reference evidence="8 9" key="1">
    <citation type="journal article" date="2013" name="ISME J.">
        <title>A metabolic model for members of the genus Tetrasphaera involved in enhanced biological phosphorus removal.</title>
        <authorList>
            <person name="Kristiansen R."/>
            <person name="Nguyen H.T.T."/>
            <person name="Saunders A.M."/>
            <person name="Nielsen J.L."/>
            <person name="Wimmer R."/>
            <person name="Le V.Q."/>
            <person name="McIlroy S.J."/>
            <person name="Petrovski S."/>
            <person name="Seviour R.J."/>
            <person name="Calteau A."/>
            <person name="Nielsen K.L."/>
            <person name="Nielsen P.H."/>
        </authorList>
    </citation>
    <scope>NUCLEOTIDE SEQUENCE [LARGE SCALE GENOMIC DNA]</scope>
    <source>
        <strain evidence="8 9">Lp2</strain>
    </source>
</reference>
<evidence type="ECO:0000313" key="8">
    <source>
        <dbReference type="EMBL" id="CCH68649.1"/>
    </source>
</evidence>
<evidence type="ECO:0000256" key="2">
    <source>
        <dbReference type="ARBA" id="ARBA00022491"/>
    </source>
</evidence>
<evidence type="ECO:0000256" key="5">
    <source>
        <dbReference type="ARBA" id="ARBA00023125"/>
    </source>
</evidence>
<keyword evidence="2" id="KW-0678">Repressor</keyword>
<accession>N0E182</accession>
<feature type="binding site" evidence="7">
    <location>
        <position position="143"/>
    </location>
    <ligand>
        <name>Zn(2+)</name>
        <dbReference type="ChEBI" id="CHEBI:29105"/>
    </ligand>
</feature>
<dbReference type="SUPFAM" id="SSF46785">
    <property type="entry name" value="Winged helix' DNA-binding domain"/>
    <property type="match status" value="1"/>
</dbReference>
<protein>
    <submittedName>
        <fullName evidence="8">Ferric uptake regulator, Fur family</fullName>
    </submittedName>
</protein>
<dbReference type="GO" id="GO:1900376">
    <property type="term" value="P:regulation of secondary metabolite biosynthetic process"/>
    <property type="evidence" value="ECO:0007669"/>
    <property type="project" value="TreeGrafter"/>
</dbReference>
<dbReference type="Pfam" id="PF01475">
    <property type="entry name" value="FUR"/>
    <property type="match status" value="1"/>
</dbReference>
<dbReference type="AlphaFoldDB" id="N0E182"/>
<feature type="binding site" evidence="7">
    <location>
        <position position="146"/>
    </location>
    <ligand>
        <name>Zn(2+)</name>
        <dbReference type="ChEBI" id="CHEBI:29105"/>
    </ligand>
</feature>
<dbReference type="Gene3D" id="3.30.1490.190">
    <property type="match status" value="1"/>
</dbReference>
<sequence length="151" mass="16295">MSETTASTTDLLDQVGRRLRARGERLTRPRQAVLLALVDAGHLTVEQVAERVSGRDRSVHLASVYRSLETFSRLGIVQHVHLGHGTTAYHLVSDHGPHAHAQCRVCRGVWDVPAAVLDPAARHLADSSGFRLDPTHAALSGVCATCSVVPE</sequence>
<dbReference type="PANTHER" id="PTHR33202">
    <property type="entry name" value="ZINC UPTAKE REGULATION PROTEIN"/>
    <property type="match status" value="1"/>
</dbReference>
<comment type="caution">
    <text evidence="8">The sequence shown here is derived from an EMBL/GenBank/DDBJ whole genome shotgun (WGS) entry which is preliminary data.</text>
</comment>
<keyword evidence="3 7" id="KW-0862">Zinc</keyword>
<dbReference type="InterPro" id="IPR036388">
    <property type="entry name" value="WH-like_DNA-bd_sf"/>
</dbReference>
<feature type="binding site" evidence="7">
    <location>
        <position position="103"/>
    </location>
    <ligand>
        <name>Zn(2+)</name>
        <dbReference type="ChEBI" id="CHEBI:29105"/>
    </ligand>
</feature>
<dbReference type="InterPro" id="IPR036390">
    <property type="entry name" value="WH_DNA-bd_sf"/>
</dbReference>
<evidence type="ECO:0000256" key="1">
    <source>
        <dbReference type="ARBA" id="ARBA00007957"/>
    </source>
</evidence>
<evidence type="ECO:0000256" key="6">
    <source>
        <dbReference type="ARBA" id="ARBA00023163"/>
    </source>
</evidence>
<comment type="cofactor">
    <cofactor evidence="7">
        <name>Zn(2+)</name>
        <dbReference type="ChEBI" id="CHEBI:29105"/>
    </cofactor>
    <text evidence="7">Binds 1 zinc ion per subunit.</text>
</comment>
<dbReference type="PANTHER" id="PTHR33202:SF7">
    <property type="entry name" value="FERRIC UPTAKE REGULATION PROTEIN"/>
    <property type="match status" value="1"/>
</dbReference>
<dbReference type="GO" id="GO:0045892">
    <property type="term" value="P:negative regulation of DNA-templated transcription"/>
    <property type="evidence" value="ECO:0007669"/>
    <property type="project" value="TreeGrafter"/>
</dbReference>
<organism evidence="8 9">
    <name type="scientific">Phycicoccus elongatus Lp2</name>
    <dbReference type="NCBI Taxonomy" id="1193181"/>
    <lineage>
        <taxon>Bacteria</taxon>
        <taxon>Bacillati</taxon>
        <taxon>Actinomycetota</taxon>
        <taxon>Actinomycetes</taxon>
        <taxon>Micrococcales</taxon>
        <taxon>Intrasporangiaceae</taxon>
        <taxon>Phycicoccus</taxon>
    </lineage>
</organism>
<feature type="binding site" evidence="7">
    <location>
        <position position="106"/>
    </location>
    <ligand>
        <name>Zn(2+)</name>
        <dbReference type="ChEBI" id="CHEBI:29105"/>
    </ligand>
</feature>
<gene>
    <name evidence="8" type="ORF">BN10_1090002</name>
</gene>